<sequence length="69" mass="7591">MIIEEACKEDGDDVLGSSMEVKFIEYAMIKIDGALCWNGISVHIANMMNEVRCKGNKVLNKGLKVGSKD</sequence>
<dbReference type="EMBL" id="BQNB010013976">
    <property type="protein sequence ID" value="GJT22536.1"/>
    <property type="molecule type" value="Genomic_DNA"/>
</dbReference>
<keyword evidence="2" id="KW-1185">Reference proteome</keyword>
<protein>
    <submittedName>
        <fullName evidence="1">Uncharacterized protein</fullName>
    </submittedName>
</protein>
<accession>A0ABQ5C600</accession>
<organism evidence="1 2">
    <name type="scientific">Tanacetum coccineum</name>
    <dbReference type="NCBI Taxonomy" id="301880"/>
    <lineage>
        <taxon>Eukaryota</taxon>
        <taxon>Viridiplantae</taxon>
        <taxon>Streptophyta</taxon>
        <taxon>Embryophyta</taxon>
        <taxon>Tracheophyta</taxon>
        <taxon>Spermatophyta</taxon>
        <taxon>Magnoliopsida</taxon>
        <taxon>eudicotyledons</taxon>
        <taxon>Gunneridae</taxon>
        <taxon>Pentapetalae</taxon>
        <taxon>asterids</taxon>
        <taxon>campanulids</taxon>
        <taxon>Asterales</taxon>
        <taxon>Asteraceae</taxon>
        <taxon>Asteroideae</taxon>
        <taxon>Anthemideae</taxon>
        <taxon>Anthemidinae</taxon>
        <taxon>Tanacetum</taxon>
    </lineage>
</organism>
<reference evidence="1" key="2">
    <citation type="submission" date="2022-01" db="EMBL/GenBank/DDBJ databases">
        <authorList>
            <person name="Yamashiro T."/>
            <person name="Shiraishi A."/>
            <person name="Satake H."/>
            <person name="Nakayama K."/>
        </authorList>
    </citation>
    <scope>NUCLEOTIDE SEQUENCE</scope>
</reference>
<reference evidence="1" key="1">
    <citation type="journal article" date="2022" name="Int. J. Mol. Sci.">
        <title>Draft Genome of Tanacetum Coccineum: Genomic Comparison of Closely Related Tanacetum-Family Plants.</title>
        <authorList>
            <person name="Yamashiro T."/>
            <person name="Shiraishi A."/>
            <person name="Nakayama K."/>
            <person name="Satake H."/>
        </authorList>
    </citation>
    <scope>NUCLEOTIDE SEQUENCE</scope>
</reference>
<dbReference type="Proteomes" id="UP001151760">
    <property type="component" value="Unassembled WGS sequence"/>
</dbReference>
<gene>
    <name evidence="1" type="ORF">Tco_0892473</name>
</gene>
<name>A0ABQ5C600_9ASTR</name>
<comment type="caution">
    <text evidence="1">The sequence shown here is derived from an EMBL/GenBank/DDBJ whole genome shotgun (WGS) entry which is preliminary data.</text>
</comment>
<evidence type="ECO:0000313" key="1">
    <source>
        <dbReference type="EMBL" id="GJT22536.1"/>
    </source>
</evidence>
<evidence type="ECO:0000313" key="2">
    <source>
        <dbReference type="Proteomes" id="UP001151760"/>
    </source>
</evidence>
<proteinExistence type="predicted"/>